<dbReference type="AlphaFoldDB" id="A0A6I9T629"/>
<keyword evidence="2" id="KW-1185">Reference proteome</keyword>
<accession>A0A6I9T629</accession>
<dbReference type="InParanoid" id="A0A6I9T629"/>
<evidence type="ECO:0000313" key="2">
    <source>
        <dbReference type="Proteomes" id="UP000504604"/>
    </source>
</evidence>
<feature type="signal peptide" evidence="1">
    <location>
        <begin position="1"/>
        <end position="22"/>
    </location>
</feature>
<sequence length="147" mass="14921">MAFRATLVFITLLSVATSMSSAAIINAGILGGVLTCTNTSIAIVGTYPVISHARVNLVCGSGSLAQVVRSVVTDTAGLYNFLFTTLDTVLADPGSCYLTAAIPSGSCFFSLPSGVLRIPVVVLGTIDALVGQLLVLAPGPMSFVVPA</sequence>
<evidence type="ECO:0000313" key="3">
    <source>
        <dbReference type="RefSeq" id="XP_011079493.1"/>
    </source>
</evidence>
<proteinExistence type="predicted"/>
<dbReference type="Gramene" id="SIN_1009476.t">
    <property type="protein sequence ID" value="SIN_1009476.t.cds1"/>
    <property type="gene ID" value="SIN_1009476"/>
</dbReference>
<feature type="chain" id="PRO_5026803843" evidence="1">
    <location>
        <begin position="23"/>
        <end position="147"/>
    </location>
</feature>
<dbReference type="KEGG" id="sind:105162996"/>
<evidence type="ECO:0000256" key="1">
    <source>
        <dbReference type="SAM" id="SignalP"/>
    </source>
</evidence>
<name>A0A6I9T629_SESIN</name>
<keyword evidence="1" id="KW-0732">Signal</keyword>
<reference evidence="2" key="1">
    <citation type="submission" date="2024-10" db="UniProtKB">
        <authorList>
            <consortium name="RefSeq"/>
        </authorList>
    </citation>
    <scope>NUCLEOTIDE SEQUENCE [LARGE SCALE GENOMIC DNA]</scope>
    <source>
        <strain evidence="2">cv. Zhongzhi No. 13</strain>
    </source>
</reference>
<dbReference type="InterPro" id="IPR040404">
    <property type="entry name" value="Phylloplanin-like"/>
</dbReference>
<dbReference type="GeneID" id="105162996"/>
<organism evidence="2 3">
    <name type="scientific">Sesamum indicum</name>
    <name type="common">Oriental sesame</name>
    <name type="synonym">Sesamum orientale</name>
    <dbReference type="NCBI Taxonomy" id="4182"/>
    <lineage>
        <taxon>Eukaryota</taxon>
        <taxon>Viridiplantae</taxon>
        <taxon>Streptophyta</taxon>
        <taxon>Embryophyta</taxon>
        <taxon>Tracheophyta</taxon>
        <taxon>Spermatophyta</taxon>
        <taxon>Magnoliopsida</taxon>
        <taxon>eudicotyledons</taxon>
        <taxon>Gunneridae</taxon>
        <taxon>Pentapetalae</taxon>
        <taxon>asterids</taxon>
        <taxon>lamiids</taxon>
        <taxon>Lamiales</taxon>
        <taxon>Pedaliaceae</taxon>
        <taxon>Sesamum</taxon>
    </lineage>
</organism>
<dbReference type="Proteomes" id="UP000504604">
    <property type="component" value="Linkage group LG1"/>
</dbReference>
<dbReference type="PANTHER" id="PTHR34458">
    <property type="entry name" value="POLLEN OLE E 1 ALLERGEN AND EXTENSIN FAMILY PROTEIN-RELATED"/>
    <property type="match status" value="1"/>
</dbReference>
<dbReference type="OrthoDB" id="898896at2759"/>
<protein>
    <submittedName>
        <fullName evidence="3">Uncharacterized protein LOC105162996</fullName>
    </submittedName>
</protein>
<dbReference type="FunCoup" id="A0A6I9T629">
    <property type="interactions" value="46"/>
</dbReference>
<dbReference type="RefSeq" id="XP_011079493.1">
    <property type="nucleotide sequence ID" value="XM_011081191.2"/>
</dbReference>
<gene>
    <name evidence="3" type="primary">LOC105162996</name>
</gene>
<reference evidence="3" key="2">
    <citation type="submission" date="2025-08" db="UniProtKB">
        <authorList>
            <consortium name="RefSeq"/>
        </authorList>
    </citation>
    <scope>IDENTIFICATION</scope>
</reference>